<gene>
    <name evidence="3" type="ORF">CNX65_19880</name>
</gene>
<dbReference type="SMART" id="SM00564">
    <property type="entry name" value="PQQ"/>
    <property type="match status" value="3"/>
</dbReference>
<evidence type="ECO:0000259" key="2">
    <source>
        <dbReference type="Pfam" id="PF13360"/>
    </source>
</evidence>
<feature type="domain" description="Pyrrolo-quinoline quinone repeat" evidence="2">
    <location>
        <begin position="137"/>
        <end position="208"/>
    </location>
</feature>
<name>A0A290Z8E7_9PSEU</name>
<dbReference type="EMBL" id="CP023445">
    <property type="protein sequence ID" value="ATE55264.1"/>
    <property type="molecule type" value="Genomic_DNA"/>
</dbReference>
<feature type="transmembrane region" description="Helical" evidence="1">
    <location>
        <begin position="108"/>
        <end position="128"/>
    </location>
</feature>
<dbReference type="KEGG" id="apre:CNX65_19880"/>
<protein>
    <recommendedName>
        <fullName evidence="2">Pyrrolo-quinoline quinone repeat domain-containing protein</fullName>
    </recommendedName>
</protein>
<feature type="transmembrane region" description="Helical" evidence="1">
    <location>
        <begin position="54"/>
        <end position="72"/>
    </location>
</feature>
<sequence length="499" mass="50066">MGRYAVVTGGVCAVVAPFLPAGAAGSAGLDLAGGSAAVVLGALSAFGSGRRVRVAAPVVALLGLVLAGVGLVADVRSGLPGPGWPVLAVGALAVAAGVWWARSWRPSVLGVACAALVVGAALVAPTAVDALATSAGTAVAGGGPAAVAERPGERRWRWRPTAPVVDVAAAGHGVVVATSDGAVTGLDGATGERRWRYARPGAAVGALLVSPDQRTAVITFRSLRDTRSQLVVVLDAVTGAARFDRVVRSVLVETDQVRPGRRVLAIREDHGLTAYDLTTGAERWRFSPGDGCRSDYARVVPGDGVVLAPLACAGTAGVVALDEDGGAVRWRHEAPVVTGDGYGPVVQLFGSPDGSVVRVRVEGVGDGGDVVLGGADGRELLRVDPSRWVRVDVGATPLAEVEDGPEVRERAAVDPSGGLRPLPVARCLRRGPDATTAATYLRVCERDGGVALLAQSWDGATTETALDVGGGPGVLLVPAPGAVVLAGKGSTGAVVGLAP</sequence>
<dbReference type="Gene3D" id="2.40.10.480">
    <property type="match status" value="1"/>
</dbReference>
<dbReference type="InterPro" id="IPR002372">
    <property type="entry name" value="PQQ_rpt_dom"/>
</dbReference>
<accession>A0A290Z8E7</accession>
<feature type="domain" description="Pyrrolo-quinoline quinone repeat" evidence="2">
    <location>
        <begin position="217"/>
        <end position="333"/>
    </location>
</feature>
<dbReference type="Pfam" id="PF13360">
    <property type="entry name" value="PQQ_2"/>
    <property type="match status" value="2"/>
</dbReference>
<dbReference type="InterPro" id="IPR018391">
    <property type="entry name" value="PQQ_b-propeller_rpt"/>
</dbReference>
<evidence type="ECO:0000313" key="3">
    <source>
        <dbReference type="EMBL" id="ATE55264.1"/>
    </source>
</evidence>
<keyword evidence="1" id="KW-1133">Transmembrane helix</keyword>
<dbReference type="SUPFAM" id="SSF50998">
    <property type="entry name" value="Quinoprotein alcohol dehydrogenase-like"/>
    <property type="match status" value="1"/>
</dbReference>
<keyword evidence="4" id="KW-1185">Reference proteome</keyword>
<feature type="transmembrane region" description="Helical" evidence="1">
    <location>
        <begin position="84"/>
        <end position="101"/>
    </location>
</feature>
<dbReference type="Proteomes" id="UP000218505">
    <property type="component" value="Chromosome"/>
</dbReference>
<dbReference type="AlphaFoldDB" id="A0A290Z8E7"/>
<dbReference type="Gene3D" id="2.130.10.10">
    <property type="entry name" value="YVTN repeat-like/Quinoprotein amine dehydrogenase"/>
    <property type="match status" value="1"/>
</dbReference>
<evidence type="ECO:0000256" key="1">
    <source>
        <dbReference type="SAM" id="Phobius"/>
    </source>
</evidence>
<organism evidence="3 4">
    <name type="scientific">Actinosynnema pretiosum</name>
    <dbReference type="NCBI Taxonomy" id="42197"/>
    <lineage>
        <taxon>Bacteria</taxon>
        <taxon>Bacillati</taxon>
        <taxon>Actinomycetota</taxon>
        <taxon>Actinomycetes</taxon>
        <taxon>Pseudonocardiales</taxon>
        <taxon>Pseudonocardiaceae</taxon>
        <taxon>Actinosynnema</taxon>
    </lineage>
</organism>
<keyword evidence="1" id="KW-0472">Membrane</keyword>
<proteinExistence type="predicted"/>
<reference evidence="3" key="1">
    <citation type="submission" date="2017-09" db="EMBL/GenBank/DDBJ databases">
        <title>Complete Genome Sequence of ansamitocin-producing Bacterium Actinosynnema pretiosum X47.</title>
        <authorList>
            <person name="Cao G."/>
            <person name="Zong G."/>
            <person name="Zhong C."/>
            <person name="Fu J."/>
        </authorList>
    </citation>
    <scope>NUCLEOTIDE SEQUENCE [LARGE SCALE GENOMIC DNA]</scope>
    <source>
        <strain evidence="3">X47</strain>
    </source>
</reference>
<feature type="transmembrane region" description="Helical" evidence="1">
    <location>
        <begin position="31"/>
        <end position="47"/>
    </location>
</feature>
<evidence type="ECO:0000313" key="4">
    <source>
        <dbReference type="Proteomes" id="UP000218505"/>
    </source>
</evidence>
<keyword evidence="1" id="KW-0812">Transmembrane</keyword>
<dbReference type="InterPro" id="IPR015943">
    <property type="entry name" value="WD40/YVTN_repeat-like_dom_sf"/>
</dbReference>
<dbReference type="InterPro" id="IPR011047">
    <property type="entry name" value="Quinoprotein_ADH-like_sf"/>
</dbReference>